<proteinExistence type="predicted"/>
<accession>A0ABN7K2N8</accession>
<evidence type="ECO:0000259" key="1">
    <source>
        <dbReference type="PROSITE" id="PS51202"/>
    </source>
</evidence>
<protein>
    <recommendedName>
        <fullName evidence="1">RCK C-terminal domain-containing protein</fullName>
    </recommendedName>
</protein>
<organism evidence="2 3">
    <name type="scientific">Campylobacter suis</name>
    <dbReference type="NCBI Taxonomy" id="2790657"/>
    <lineage>
        <taxon>Bacteria</taxon>
        <taxon>Pseudomonadati</taxon>
        <taxon>Campylobacterota</taxon>
        <taxon>Epsilonproteobacteria</taxon>
        <taxon>Campylobacterales</taxon>
        <taxon>Campylobacteraceae</taxon>
        <taxon>Campylobacter</taxon>
    </lineage>
</organism>
<dbReference type="InterPro" id="IPR006037">
    <property type="entry name" value="RCK_C"/>
</dbReference>
<dbReference type="Gene3D" id="3.30.70.1450">
    <property type="entry name" value="Regulator of K+ conductance, C-terminal domain"/>
    <property type="match status" value="1"/>
</dbReference>
<evidence type="ECO:0000313" key="3">
    <source>
        <dbReference type="Proteomes" id="UP000789359"/>
    </source>
</evidence>
<dbReference type="EMBL" id="CAJHOE010000001">
    <property type="protein sequence ID" value="CAD7286813.1"/>
    <property type="molecule type" value="Genomic_DNA"/>
</dbReference>
<evidence type="ECO:0000313" key="2">
    <source>
        <dbReference type="EMBL" id="CAD7286813.1"/>
    </source>
</evidence>
<dbReference type="Pfam" id="PF02080">
    <property type="entry name" value="TrkA_C"/>
    <property type="match status" value="1"/>
</dbReference>
<sequence>MKKILIIADGLFAKSFIDKLYGLRSNLHHYVVISNDKDIIDTKNSFENFTYHHFDPTSLSRLKAVISGYFSQFIIIMQNEVDAIASYENLRQISTKTDIVFLNLWNIKHEGMSEDKHLEFVDNNSIISTHFVGHLPDMPSLADNIGLGQGEIMEVKVPIGSSYMYRHLSSLQQKRWRIALIYRSGELLLPSNSLMIRPNDTLLIVGDPQALHAVYRSIKREPGQFPSPFGSNIYVFLDMKVMNDQRMQKIVANALYLHENLSNKRLIFRVINPTFNPTFKMLKEIHEEKISVVIDYMTADNSQIIADISNNDIGFVITDDGYFNKFKHFFYMLKLPVLKLGERDFSEIKQGAILSDGKENIENQSAVIMDIASQLKMEIKLYYFNVKNTKDEDITEHFESISSLFEKDISIENSKKNPLLKLSQIDTMLQFITFDEHLLKGGLSTLLSTSISRHYGKMKKNAQLFIPASS</sequence>
<keyword evidence="3" id="KW-1185">Reference proteome</keyword>
<feature type="domain" description="RCK C-terminal" evidence="1">
    <location>
        <begin position="139"/>
        <end position="220"/>
    </location>
</feature>
<comment type="caution">
    <text evidence="2">The sequence shown here is derived from an EMBL/GenBank/DDBJ whole genome shotgun (WGS) entry which is preliminary data.</text>
</comment>
<dbReference type="SUPFAM" id="SSF116726">
    <property type="entry name" value="TrkA C-terminal domain-like"/>
    <property type="match status" value="1"/>
</dbReference>
<dbReference type="InterPro" id="IPR036721">
    <property type="entry name" value="RCK_C_sf"/>
</dbReference>
<dbReference type="PROSITE" id="PS51202">
    <property type="entry name" value="RCK_C"/>
    <property type="match status" value="1"/>
</dbReference>
<dbReference type="RefSeq" id="WP_230056332.1">
    <property type="nucleotide sequence ID" value="NZ_CAJHOE010000001.1"/>
</dbReference>
<dbReference type="Proteomes" id="UP000789359">
    <property type="component" value="Unassembled WGS sequence"/>
</dbReference>
<reference evidence="2 3" key="1">
    <citation type="submission" date="2020-11" db="EMBL/GenBank/DDBJ databases">
        <authorList>
            <person name="Peeters C."/>
        </authorList>
    </citation>
    <scope>NUCLEOTIDE SEQUENCE [LARGE SCALE GENOMIC DNA]</scope>
    <source>
        <strain evidence="2 3">LMG 8286</strain>
    </source>
</reference>
<name>A0ABN7K2N8_9BACT</name>
<gene>
    <name evidence="2" type="ORF">LMG8286_00550</name>
</gene>